<evidence type="ECO:0000256" key="1">
    <source>
        <dbReference type="SAM" id="MobiDB-lite"/>
    </source>
</evidence>
<dbReference type="Proteomes" id="UP001345013">
    <property type="component" value="Unassembled WGS sequence"/>
</dbReference>
<gene>
    <name evidence="2" type="ORF">LTR24_008554</name>
</gene>
<sequence>MLTTYEDPDCFPSVDWDDEDLFDSFLNPIWLSNNTGDVAMHMEEGNEYNNNGTATYNFDCTQDVAQAGFSASWGTSSAIVPTANPVDMEVDLTEPVMPQFEVHHDDHAVSSSQHLQRSWEYETGGLPIDYNYSLPQEPTLAEGLNAGNLDSGNSVDTVQSHRNPSTTSIYEPRSSQYPTAASPALEKVVAKRQPAVLELVQHHKRSAREKAIGSGHFVQRLSQRGVPAKRPRVTQQVNVVARSKRVPCMACKRKHRSVRQLSVYTACADVVVVLRRTAMRQVQGNAAIAKHALSGEAPDAYIMLFLRL</sequence>
<comment type="caution">
    <text evidence="2">The sequence shown here is derived from an EMBL/GenBank/DDBJ whole genome shotgun (WGS) entry which is preliminary data.</text>
</comment>
<organism evidence="2 3">
    <name type="scientific">Lithohypha guttulata</name>
    <dbReference type="NCBI Taxonomy" id="1690604"/>
    <lineage>
        <taxon>Eukaryota</taxon>
        <taxon>Fungi</taxon>
        <taxon>Dikarya</taxon>
        <taxon>Ascomycota</taxon>
        <taxon>Pezizomycotina</taxon>
        <taxon>Eurotiomycetes</taxon>
        <taxon>Chaetothyriomycetidae</taxon>
        <taxon>Chaetothyriales</taxon>
        <taxon>Trichomeriaceae</taxon>
        <taxon>Lithohypha</taxon>
    </lineage>
</organism>
<proteinExistence type="predicted"/>
<evidence type="ECO:0000313" key="3">
    <source>
        <dbReference type="Proteomes" id="UP001345013"/>
    </source>
</evidence>
<keyword evidence="3" id="KW-1185">Reference proteome</keyword>
<feature type="region of interest" description="Disordered" evidence="1">
    <location>
        <begin position="141"/>
        <end position="182"/>
    </location>
</feature>
<evidence type="ECO:0000313" key="2">
    <source>
        <dbReference type="EMBL" id="KAK5080354.1"/>
    </source>
</evidence>
<accession>A0ABR0K1J3</accession>
<reference evidence="2 3" key="1">
    <citation type="submission" date="2023-08" db="EMBL/GenBank/DDBJ databases">
        <title>Black Yeasts Isolated from many extreme environments.</title>
        <authorList>
            <person name="Coleine C."/>
            <person name="Stajich J.E."/>
            <person name="Selbmann L."/>
        </authorList>
    </citation>
    <scope>NUCLEOTIDE SEQUENCE [LARGE SCALE GENOMIC DNA]</scope>
    <source>
        <strain evidence="2 3">CCFEE 5885</strain>
    </source>
</reference>
<protein>
    <submittedName>
        <fullName evidence="2">Uncharacterized protein</fullName>
    </submittedName>
</protein>
<dbReference type="EMBL" id="JAVRRG010000151">
    <property type="protein sequence ID" value="KAK5080354.1"/>
    <property type="molecule type" value="Genomic_DNA"/>
</dbReference>
<name>A0ABR0K1J3_9EURO</name>
<feature type="compositionally biased region" description="Polar residues" evidence="1">
    <location>
        <begin position="148"/>
        <end position="179"/>
    </location>
</feature>